<dbReference type="InterPro" id="IPR027417">
    <property type="entry name" value="P-loop_NTPase"/>
</dbReference>
<evidence type="ECO:0000256" key="2">
    <source>
        <dbReference type="ARBA" id="ARBA00022741"/>
    </source>
</evidence>
<evidence type="ECO:0000313" key="6">
    <source>
        <dbReference type="Proteomes" id="UP000196053"/>
    </source>
</evidence>
<accession>A0A0K8J8G1</accession>
<dbReference type="GO" id="GO:0005524">
    <property type="term" value="F:ATP binding"/>
    <property type="evidence" value="ECO:0007669"/>
    <property type="project" value="UniProtKB-KW"/>
</dbReference>
<dbReference type="PROSITE" id="PS00211">
    <property type="entry name" value="ABC_TRANSPORTER_1"/>
    <property type="match status" value="1"/>
</dbReference>
<evidence type="ECO:0000256" key="1">
    <source>
        <dbReference type="ARBA" id="ARBA00022448"/>
    </source>
</evidence>
<dbReference type="PANTHER" id="PTHR42781:SF8">
    <property type="entry name" value="BICARBONATE TRANSPORT ATP-BINDING PROTEIN CMPC"/>
    <property type="match status" value="1"/>
</dbReference>
<name>A0A0K8J8G1_9FIRM</name>
<dbReference type="InterPro" id="IPR017871">
    <property type="entry name" value="ABC_transporter-like_CS"/>
</dbReference>
<dbReference type="KEGG" id="hsd:SD1D_2363"/>
<dbReference type="SUPFAM" id="SSF52540">
    <property type="entry name" value="P-loop containing nucleoside triphosphate hydrolases"/>
    <property type="match status" value="1"/>
</dbReference>
<evidence type="ECO:0000256" key="3">
    <source>
        <dbReference type="ARBA" id="ARBA00022840"/>
    </source>
</evidence>
<evidence type="ECO:0000259" key="4">
    <source>
        <dbReference type="PROSITE" id="PS50893"/>
    </source>
</evidence>
<feature type="domain" description="ABC transporter" evidence="4">
    <location>
        <begin position="3"/>
        <end position="192"/>
    </location>
</feature>
<gene>
    <name evidence="5" type="ORF">SD1D_2363</name>
</gene>
<keyword evidence="2" id="KW-0547">Nucleotide-binding</keyword>
<dbReference type="InterPro" id="IPR003439">
    <property type="entry name" value="ABC_transporter-like_ATP-bd"/>
</dbReference>
<proteinExistence type="predicted"/>
<dbReference type="GO" id="GO:0016887">
    <property type="term" value="F:ATP hydrolysis activity"/>
    <property type="evidence" value="ECO:0007669"/>
    <property type="project" value="InterPro"/>
</dbReference>
<organism evidence="5 6">
    <name type="scientific">Herbinix luporum</name>
    <dbReference type="NCBI Taxonomy" id="1679721"/>
    <lineage>
        <taxon>Bacteria</taxon>
        <taxon>Bacillati</taxon>
        <taxon>Bacillota</taxon>
        <taxon>Clostridia</taxon>
        <taxon>Lachnospirales</taxon>
        <taxon>Lachnospiraceae</taxon>
        <taxon>Herbinix</taxon>
    </lineage>
</organism>
<dbReference type="Pfam" id="PF00005">
    <property type="entry name" value="ABC_tran"/>
    <property type="match status" value="1"/>
</dbReference>
<dbReference type="SMART" id="SM00382">
    <property type="entry name" value="AAA"/>
    <property type="match status" value="1"/>
</dbReference>
<keyword evidence="3" id="KW-0067">ATP-binding</keyword>
<dbReference type="AlphaFoldDB" id="A0A0K8J8G1"/>
<dbReference type="Gene3D" id="3.40.50.300">
    <property type="entry name" value="P-loop containing nucleotide triphosphate hydrolases"/>
    <property type="match status" value="1"/>
</dbReference>
<dbReference type="PROSITE" id="PS50893">
    <property type="entry name" value="ABC_TRANSPORTER_2"/>
    <property type="match status" value="1"/>
</dbReference>
<reference evidence="6" key="1">
    <citation type="submission" date="2015-09" db="EMBL/GenBank/DDBJ databases">
        <authorList>
            <person name="Wibberg D."/>
        </authorList>
    </citation>
    <scope>NUCLEOTIDE SEQUENCE [LARGE SCALE GENOMIC DNA]</scope>
    <source>
        <strain evidence="6">SD1D</strain>
    </source>
</reference>
<dbReference type="EMBL" id="LN879430">
    <property type="protein sequence ID" value="CUH93875.1"/>
    <property type="molecule type" value="Genomic_DNA"/>
</dbReference>
<evidence type="ECO:0000313" key="5">
    <source>
        <dbReference type="EMBL" id="CUH93875.1"/>
    </source>
</evidence>
<dbReference type="InterPro" id="IPR003593">
    <property type="entry name" value="AAA+_ATPase"/>
</dbReference>
<dbReference type="OrthoDB" id="9801958at2"/>
<dbReference type="PANTHER" id="PTHR42781">
    <property type="entry name" value="SPERMIDINE/PUTRESCINE IMPORT ATP-BINDING PROTEIN POTA"/>
    <property type="match status" value="1"/>
</dbReference>
<dbReference type="Proteomes" id="UP000196053">
    <property type="component" value="Chromosome I"/>
</dbReference>
<sequence length="192" mass="21408">MDIKIIDICKSFKGQQVLKNLNITLSEGKISCIMGASGVGKTTLAYILMGLLKADAGQIIGLEGKKISAVFQEDRLIEHWDAIKNINLVCHKGVSKDEIHNNLKEIGLTDYEEKAVSLLSGGMRRRVAIVRALLADYDLLIMDEPFKGLDEKLKKQVINYLQNKVKGKTVIIITHDKEEVSMLKADLITMKK</sequence>
<protein>
    <recommendedName>
        <fullName evidence="4">ABC transporter domain-containing protein</fullName>
    </recommendedName>
</protein>
<dbReference type="RefSeq" id="WP_058259088.1">
    <property type="nucleotide sequence ID" value="NZ_DUPS01000024.1"/>
</dbReference>
<dbReference type="InterPro" id="IPR050093">
    <property type="entry name" value="ABC_SmlMolc_Importer"/>
</dbReference>
<keyword evidence="1" id="KW-0813">Transport</keyword>
<keyword evidence="6" id="KW-1185">Reference proteome</keyword>